<dbReference type="HAMAP" id="MF_01363">
    <property type="entry name" value="Ribosomal_bL21"/>
    <property type="match status" value="1"/>
</dbReference>
<dbReference type="GO" id="GO:0006412">
    <property type="term" value="P:translation"/>
    <property type="evidence" value="ECO:0007669"/>
    <property type="project" value="UniProtKB-UniRule"/>
</dbReference>
<evidence type="ECO:0000256" key="6">
    <source>
        <dbReference type="HAMAP-Rule" id="MF_01363"/>
    </source>
</evidence>
<dbReference type="PROSITE" id="PS01169">
    <property type="entry name" value="RIBOSOMAL_L21"/>
    <property type="match status" value="1"/>
</dbReference>
<dbReference type="InterPro" id="IPR028909">
    <property type="entry name" value="bL21-like"/>
</dbReference>
<dbReference type="GO" id="GO:0005737">
    <property type="term" value="C:cytoplasm"/>
    <property type="evidence" value="ECO:0007669"/>
    <property type="project" value="UniProtKB-ARBA"/>
</dbReference>
<reference evidence="8" key="1">
    <citation type="submission" date="2018-01" db="EMBL/GenBank/DDBJ databases">
        <authorList>
            <person name="Regsiter A."/>
            <person name="William W."/>
        </authorList>
    </citation>
    <scope>NUCLEOTIDE SEQUENCE</scope>
    <source>
        <strain evidence="8">TRIP AH-1</strain>
    </source>
</reference>
<keyword evidence="2 6" id="KW-0699">rRNA-binding</keyword>
<dbReference type="InterPro" id="IPR018258">
    <property type="entry name" value="Ribosomal_bL21_CS"/>
</dbReference>
<evidence type="ECO:0000256" key="2">
    <source>
        <dbReference type="ARBA" id="ARBA00022730"/>
    </source>
</evidence>
<dbReference type="PANTHER" id="PTHR21349:SF0">
    <property type="entry name" value="LARGE RIBOSOMAL SUBUNIT PROTEIN BL21M"/>
    <property type="match status" value="1"/>
</dbReference>
<dbReference type="PANTHER" id="PTHR21349">
    <property type="entry name" value="50S RIBOSOMAL PROTEIN L21"/>
    <property type="match status" value="1"/>
</dbReference>
<dbReference type="GO" id="GO:0003735">
    <property type="term" value="F:structural constituent of ribosome"/>
    <property type="evidence" value="ECO:0007669"/>
    <property type="project" value="InterPro"/>
</dbReference>
<accession>A0A445N1G1</accession>
<dbReference type="InterPro" id="IPR001787">
    <property type="entry name" value="Ribosomal_bL21"/>
</dbReference>
<comment type="similarity">
    <text evidence="1 6 7">Belongs to the bacterial ribosomal protein bL21 family.</text>
</comment>
<evidence type="ECO:0000313" key="8">
    <source>
        <dbReference type="EMBL" id="SPD75541.1"/>
    </source>
</evidence>
<organism evidence="8">
    <name type="scientific">uncultured Desulfobacterium sp</name>
    <dbReference type="NCBI Taxonomy" id="201089"/>
    <lineage>
        <taxon>Bacteria</taxon>
        <taxon>Pseudomonadati</taxon>
        <taxon>Thermodesulfobacteriota</taxon>
        <taxon>Desulfobacteria</taxon>
        <taxon>Desulfobacterales</taxon>
        <taxon>Desulfobacteriaceae</taxon>
        <taxon>Desulfobacterium</taxon>
        <taxon>environmental samples</taxon>
    </lineage>
</organism>
<dbReference type="NCBIfam" id="TIGR00061">
    <property type="entry name" value="L21"/>
    <property type="match status" value="1"/>
</dbReference>
<protein>
    <recommendedName>
        <fullName evidence="6">Large ribosomal subunit protein bL21</fullName>
    </recommendedName>
</protein>
<sequence>MYAVIKTGGKQYRVNPGEEVKIEKLPGEVGDPVNFSQVLLAADGENVKVGKPYLDGAKVTGSITRHGSGKKVVVLKYKRRKGFRKNVGHRQHFTQIRIEDIII</sequence>
<dbReference type="AlphaFoldDB" id="A0A445N1G1"/>
<proteinExistence type="inferred from homology"/>
<dbReference type="GO" id="GO:1990904">
    <property type="term" value="C:ribonucleoprotein complex"/>
    <property type="evidence" value="ECO:0007669"/>
    <property type="project" value="UniProtKB-KW"/>
</dbReference>
<dbReference type="SUPFAM" id="SSF141091">
    <property type="entry name" value="L21p-like"/>
    <property type="match status" value="1"/>
</dbReference>
<keyword evidence="3 6" id="KW-0694">RNA-binding</keyword>
<gene>
    <name evidence="6 8" type="primary">rplU</name>
    <name evidence="8" type="ORF">PITCH_A640084</name>
</gene>
<evidence type="ECO:0000256" key="7">
    <source>
        <dbReference type="RuleBase" id="RU000562"/>
    </source>
</evidence>
<keyword evidence="5 6" id="KW-0687">Ribonucleoprotein</keyword>
<evidence type="ECO:0000256" key="5">
    <source>
        <dbReference type="ARBA" id="ARBA00023274"/>
    </source>
</evidence>
<dbReference type="Pfam" id="PF00829">
    <property type="entry name" value="Ribosomal_L21p"/>
    <property type="match status" value="1"/>
</dbReference>
<dbReference type="EMBL" id="OJIN01000208">
    <property type="protein sequence ID" value="SPD75541.1"/>
    <property type="molecule type" value="Genomic_DNA"/>
</dbReference>
<comment type="subunit">
    <text evidence="6">Part of the 50S ribosomal subunit. Contacts protein L20.</text>
</comment>
<dbReference type="GO" id="GO:0019843">
    <property type="term" value="F:rRNA binding"/>
    <property type="evidence" value="ECO:0007669"/>
    <property type="project" value="UniProtKB-UniRule"/>
</dbReference>
<evidence type="ECO:0000256" key="4">
    <source>
        <dbReference type="ARBA" id="ARBA00022980"/>
    </source>
</evidence>
<dbReference type="GO" id="GO:0005840">
    <property type="term" value="C:ribosome"/>
    <property type="evidence" value="ECO:0007669"/>
    <property type="project" value="UniProtKB-KW"/>
</dbReference>
<keyword evidence="4 6" id="KW-0689">Ribosomal protein</keyword>
<evidence type="ECO:0000256" key="1">
    <source>
        <dbReference type="ARBA" id="ARBA00008563"/>
    </source>
</evidence>
<name>A0A445N1G1_9BACT</name>
<dbReference type="InterPro" id="IPR036164">
    <property type="entry name" value="bL21-like_sf"/>
</dbReference>
<evidence type="ECO:0000256" key="3">
    <source>
        <dbReference type="ARBA" id="ARBA00022884"/>
    </source>
</evidence>
<comment type="function">
    <text evidence="6 7">This protein binds to 23S rRNA in the presence of protein L20.</text>
</comment>